<dbReference type="InterPro" id="IPR039904">
    <property type="entry name" value="TRANK1"/>
</dbReference>
<keyword evidence="1" id="KW-0547">Nucleotide-binding</keyword>
<evidence type="ECO:0000256" key="4">
    <source>
        <dbReference type="ARBA" id="ARBA00022840"/>
    </source>
</evidence>
<evidence type="ECO:0000313" key="8">
    <source>
        <dbReference type="Proteomes" id="UP000187209"/>
    </source>
</evidence>
<dbReference type="AlphaFoldDB" id="A0A1R2C385"/>
<comment type="caution">
    <text evidence="7">The sequence shown here is derived from an EMBL/GenBank/DDBJ whole genome shotgun (WGS) entry which is preliminary data.</text>
</comment>
<dbReference type="OrthoDB" id="3156807at2759"/>
<feature type="compositionally biased region" description="Acidic residues" evidence="5">
    <location>
        <begin position="1241"/>
        <end position="1255"/>
    </location>
</feature>
<evidence type="ECO:0000256" key="5">
    <source>
        <dbReference type="SAM" id="MobiDB-lite"/>
    </source>
</evidence>
<dbReference type="PANTHER" id="PTHR21529">
    <property type="entry name" value="MAMMARY TURMOR VIRUS RECEPTOR HOMOLOG 1, 2 MTVR1, 2"/>
    <property type="match status" value="1"/>
</dbReference>
<dbReference type="GO" id="GO:0005524">
    <property type="term" value="F:ATP binding"/>
    <property type="evidence" value="ECO:0007669"/>
    <property type="project" value="UniProtKB-KW"/>
</dbReference>
<dbReference type="Gene3D" id="3.40.50.300">
    <property type="entry name" value="P-loop containing nucleotide triphosphate hydrolases"/>
    <property type="match status" value="2"/>
</dbReference>
<dbReference type="InterPro" id="IPR027417">
    <property type="entry name" value="P-loop_NTPase"/>
</dbReference>
<dbReference type="EMBL" id="MPUH01000304">
    <property type="protein sequence ID" value="OMJ83430.1"/>
    <property type="molecule type" value="Genomic_DNA"/>
</dbReference>
<dbReference type="InterPro" id="IPR014017">
    <property type="entry name" value="DNA_helicase_UvrD-like_C"/>
</dbReference>
<gene>
    <name evidence="7" type="ORF">SteCoe_15652</name>
</gene>
<dbReference type="InterPro" id="IPR011990">
    <property type="entry name" value="TPR-like_helical_dom_sf"/>
</dbReference>
<feature type="region of interest" description="Disordered" evidence="5">
    <location>
        <begin position="1239"/>
        <end position="1261"/>
    </location>
</feature>
<organism evidence="7 8">
    <name type="scientific">Stentor coeruleus</name>
    <dbReference type="NCBI Taxonomy" id="5963"/>
    <lineage>
        <taxon>Eukaryota</taxon>
        <taxon>Sar</taxon>
        <taxon>Alveolata</taxon>
        <taxon>Ciliophora</taxon>
        <taxon>Postciliodesmatophora</taxon>
        <taxon>Heterotrichea</taxon>
        <taxon>Heterotrichida</taxon>
        <taxon>Stentoridae</taxon>
        <taxon>Stentor</taxon>
    </lineage>
</organism>
<evidence type="ECO:0000313" key="7">
    <source>
        <dbReference type="EMBL" id="OMJ83430.1"/>
    </source>
</evidence>
<dbReference type="GO" id="GO:0004386">
    <property type="term" value="F:helicase activity"/>
    <property type="evidence" value="ECO:0007669"/>
    <property type="project" value="UniProtKB-KW"/>
</dbReference>
<sequence>MSQQQKRFERKLRKKEERRQKYDIVERESTAKNLENEVMALLKGNLYHMHSQFVRWKTTTSKHFQDRFSDQFSVWAHWLYYDIEDYLKAFEGIPMYRDKEKSQIPLHSIISAEQFWGACDAYDDISPLVWRIRFTQASRSKLLKMSPEDKELVLRRCVNFATGYISPSKFQGDISCKYIQKGPCTHMIFYYSYISTDINMVFVIEMNRFPYIYNQRIIYYSLEQHIKVIGFIEKVGDADKCVKAYLGQIKNNPDMYIEQEDDAGDFKLFTDPESELRRVGNLYFPVIPSKVYLTDNESENMRFDPKVKRWVLLDQAKPMKTDYLPVLHPLIKKLATEEAGNNFIKLLTSIPNFRIKLTDEQSDTVSSQGNIVILGRSGTGKTTCAILRMFASDLLFKFLMPRGKRKFGPEDVGKTSVLHTAFVTASPVLTNEVKRFYSKLNEHVKAELSRKIKNEQEKELGVMDIEVDEVKANDEYSSSDSEEESGPISMNILKDEDFPLFFTVRRLVFMIDASLRRPFFARDINGRVIGAGSNFEWHNEYKGSLKISKDYKKIIKKTHQISESDDSDEDDLERQLETEMVMKLYEDERKRKTINRRFEVDFKVFKDKFWPKIKMKTHFSALVVWTEITAYIKGSATSWMYGGYYLPKTVYANKGSKVSLLSREEKMDVWDLFIQYERWKVTARGYDFQDIVNYILCQVKYYGYTGIPIHYMMVDEVQDLTPSTIALLISVTKEKLVFSGDTAQTIAKGVGFRFCDLETLFQESELSKPIIFQLTMNFRTHNQVLAMANSIVALLETLFPQTIDKMAKETSMIDGPTPKIINSSENLHLFYVLFGFEKNLSRSDIQFGCNQVIIVRNQEAKEKLHPLLSHALCLTVFEAKGLEFDDVILYNFFTDSEVSNEKWRILMNIRRMDSFPTYKPKNFEDLAKAVPKLKSMSIVDQSKLSILCTELKHLYVAITRPKRNLIIFDEDPEKRRYMQGFWKYMDVVEFIEGSEISCKSQNNEDFKAIAQQTSTDAWRIQGERMMSHKFYDQAAKCFNVSGDKFSEAKALAFAKANSASIQITQIEALSEDGYINKITKKQREDMKKNRILAEIKFGEAALELSELAKTDGSKSLLKQAAQCYASGKKFLEAAKLYEELGFKGQAAESYSACGYYEKAADLFNEKGEYVRAIECYSFCEQWDKLIHCLNKYKNLIPAEERKKYVYKYIPVALESLMPKILPNEQGMFIKKVVEEQKNVIEEAEDSDEDEEDEENNEKSEI</sequence>
<evidence type="ECO:0000256" key="1">
    <source>
        <dbReference type="ARBA" id="ARBA00022741"/>
    </source>
</evidence>
<dbReference type="PANTHER" id="PTHR21529:SF4">
    <property type="entry name" value="TPR AND ANKYRIN REPEAT-CONTAINING PROTEIN 1"/>
    <property type="match status" value="1"/>
</dbReference>
<evidence type="ECO:0000256" key="3">
    <source>
        <dbReference type="ARBA" id="ARBA00022806"/>
    </source>
</evidence>
<keyword evidence="2" id="KW-0378">Hydrolase</keyword>
<protein>
    <recommendedName>
        <fullName evidence="6">UvrD-like helicase C-terminal domain-containing protein</fullName>
    </recommendedName>
</protein>
<proteinExistence type="predicted"/>
<dbReference type="Pfam" id="PF13361">
    <property type="entry name" value="UvrD_C"/>
    <property type="match status" value="1"/>
</dbReference>
<dbReference type="SUPFAM" id="SSF52540">
    <property type="entry name" value="P-loop containing nucleoside triphosphate hydrolases"/>
    <property type="match status" value="1"/>
</dbReference>
<dbReference type="Gene3D" id="1.25.40.10">
    <property type="entry name" value="Tetratricopeptide repeat domain"/>
    <property type="match status" value="1"/>
</dbReference>
<dbReference type="GO" id="GO:0016787">
    <property type="term" value="F:hydrolase activity"/>
    <property type="evidence" value="ECO:0007669"/>
    <property type="project" value="UniProtKB-KW"/>
</dbReference>
<keyword evidence="3" id="KW-0347">Helicase</keyword>
<dbReference type="Proteomes" id="UP000187209">
    <property type="component" value="Unassembled WGS sequence"/>
</dbReference>
<accession>A0A1R2C385</accession>
<name>A0A1R2C385_9CILI</name>
<reference evidence="7 8" key="1">
    <citation type="submission" date="2016-11" db="EMBL/GenBank/DDBJ databases">
        <title>The macronuclear genome of Stentor coeruleus: a giant cell with tiny introns.</title>
        <authorList>
            <person name="Slabodnick M."/>
            <person name="Ruby J.G."/>
            <person name="Reiff S.B."/>
            <person name="Swart E.C."/>
            <person name="Gosai S."/>
            <person name="Prabakaran S."/>
            <person name="Witkowska E."/>
            <person name="Larue G.E."/>
            <person name="Fisher S."/>
            <person name="Freeman R.M."/>
            <person name="Gunawardena J."/>
            <person name="Chu W."/>
            <person name="Stover N.A."/>
            <person name="Gregory B.D."/>
            <person name="Nowacki M."/>
            <person name="Derisi J."/>
            <person name="Roy S.W."/>
            <person name="Marshall W.F."/>
            <person name="Sood P."/>
        </authorList>
    </citation>
    <scope>NUCLEOTIDE SEQUENCE [LARGE SCALE GENOMIC DNA]</scope>
    <source>
        <strain evidence="7">WM001</strain>
    </source>
</reference>
<keyword evidence="4" id="KW-0067">ATP-binding</keyword>
<evidence type="ECO:0000256" key="2">
    <source>
        <dbReference type="ARBA" id="ARBA00022801"/>
    </source>
</evidence>
<feature type="domain" description="UvrD-like helicase C-terminal" evidence="6">
    <location>
        <begin position="869"/>
        <end position="967"/>
    </location>
</feature>
<evidence type="ECO:0000259" key="6">
    <source>
        <dbReference type="Pfam" id="PF13361"/>
    </source>
</evidence>
<keyword evidence="8" id="KW-1185">Reference proteome</keyword>